<organism evidence="2 3">
    <name type="scientific">Clostridium uliginosum</name>
    <dbReference type="NCBI Taxonomy" id="119641"/>
    <lineage>
        <taxon>Bacteria</taxon>
        <taxon>Bacillati</taxon>
        <taxon>Bacillota</taxon>
        <taxon>Clostridia</taxon>
        <taxon>Eubacteriales</taxon>
        <taxon>Clostridiaceae</taxon>
        <taxon>Clostridium</taxon>
    </lineage>
</organism>
<dbReference type="GO" id="GO:0005975">
    <property type="term" value="P:carbohydrate metabolic process"/>
    <property type="evidence" value="ECO:0007669"/>
    <property type="project" value="InterPro"/>
</dbReference>
<feature type="domain" description="NodB homology" evidence="1">
    <location>
        <begin position="50"/>
        <end position="231"/>
    </location>
</feature>
<dbReference type="InterPro" id="IPR002509">
    <property type="entry name" value="NODB_dom"/>
</dbReference>
<dbReference type="Pfam" id="PF01522">
    <property type="entry name" value="Polysacc_deac_1"/>
    <property type="match status" value="1"/>
</dbReference>
<proteinExistence type="predicted"/>
<dbReference type="InterPro" id="IPR011330">
    <property type="entry name" value="Glyco_hydro/deAcase_b/a-brl"/>
</dbReference>
<reference evidence="2 3" key="1">
    <citation type="submission" date="2016-10" db="EMBL/GenBank/DDBJ databases">
        <authorList>
            <person name="de Groot N.N."/>
        </authorList>
    </citation>
    <scope>NUCLEOTIDE SEQUENCE [LARGE SCALE GENOMIC DNA]</scope>
    <source>
        <strain evidence="2 3">DSM 12992</strain>
    </source>
</reference>
<dbReference type="PANTHER" id="PTHR10587">
    <property type="entry name" value="GLYCOSYL TRANSFERASE-RELATED"/>
    <property type="match status" value="1"/>
</dbReference>
<evidence type="ECO:0000313" key="3">
    <source>
        <dbReference type="Proteomes" id="UP000199263"/>
    </source>
</evidence>
<dbReference type="PROSITE" id="PS51677">
    <property type="entry name" value="NODB"/>
    <property type="match status" value="1"/>
</dbReference>
<dbReference type="PANTHER" id="PTHR10587:SF128">
    <property type="entry name" value="POLYSACCHARIDE DEACETYLASE PDAB-RELATED"/>
    <property type="match status" value="1"/>
</dbReference>
<sequence>MKWKKCRIFLDLLLISCLIFMSVGINKNNQVISANIEEEHPIYSVDSKDKAVSLTFDVNWAENDNLKSILEILNKYNVKGTFFIMGGWVNYSDENVDKLKAIKEGGNEIGSHSYIHPNFSQISETRIEEELKKTDEIIEKHIGEKPKLFRFPSGDYNKQALRKVKKLGYMPIQWNADSVDWKESGQDVEYNKVMKKVAPGSILLFHNNAKYTPANLEKIIKELKDQGYEFKTVGELIYFDEYYVDQNGIQHKNNNKD</sequence>
<dbReference type="InterPro" id="IPR050248">
    <property type="entry name" value="Polysacc_deacetylase_ArnD"/>
</dbReference>
<dbReference type="RefSeq" id="WP_090089394.1">
    <property type="nucleotide sequence ID" value="NZ_FOMG01000005.1"/>
</dbReference>
<dbReference type="Proteomes" id="UP000199263">
    <property type="component" value="Unassembled WGS sequence"/>
</dbReference>
<dbReference type="STRING" id="119641.SAMN05421842_10548"/>
<dbReference type="EMBL" id="FOMG01000005">
    <property type="protein sequence ID" value="SFC55328.1"/>
    <property type="molecule type" value="Genomic_DNA"/>
</dbReference>
<dbReference type="GO" id="GO:0016810">
    <property type="term" value="F:hydrolase activity, acting on carbon-nitrogen (but not peptide) bonds"/>
    <property type="evidence" value="ECO:0007669"/>
    <property type="project" value="InterPro"/>
</dbReference>
<protein>
    <submittedName>
        <fullName evidence="2">Polysaccharide deacetylase family sporulation protein PdaB</fullName>
    </submittedName>
</protein>
<dbReference type="OrthoDB" id="9806342at2"/>
<keyword evidence="3" id="KW-1185">Reference proteome</keyword>
<gene>
    <name evidence="2" type="ORF">SAMN05421842_10548</name>
</gene>
<dbReference type="AlphaFoldDB" id="A0A1I1K9G1"/>
<evidence type="ECO:0000313" key="2">
    <source>
        <dbReference type="EMBL" id="SFC55328.1"/>
    </source>
</evidence>
<accession>A0A1I1K9G1</accession>
<dbReference type="SUPFAM" id="SSF88713">
    <property type="entry name" value="Glycoside hydrolase/deacetylase"/>
    <property type="match status" value="1"/>
</dbReference>
<dbReference type="Gene3D" id="3.20.20.370">
    <property type="entry name" value="Glycoside hydrolase/deacetylase"/>
    <property type="match status" value="1"/>
</dbReference>
<evidence type="ECO:0000259" key="1">
    <source>
        <dbReference type="PROSITE" id="PS51677"/>
    </source>
</evidence>
<name>A0A1I1K9G1_9CLOT</name>
<dbReference type="GO" id="GO:0016020">
    <property type="term" value="C:membrane"/>
    <property type="evidence" value="ECO:0007669"/>
    <property type="project" value="TreeGrafter"/>
</dbReference>